<organism evidence="7 8">
    <name type="scientific">Triparma laevis f. longispina</name>
    <dbReference type="NCBI Taxonomy" id="1714387"/>
    <lineage>
        <taxon>Eukaryota</taxon>
        <taxon>Sar</taxon>
        <taxon>Stramenopiles</taxon>
        <taxon>Ochrophyta</taxon>
        <taxon>Bolidophyceae</taxon>
        <taxon>Parmales</taxon>
        <taxon>Triparmaceae</taxon>
        <taxon>Triparma</taxon>
    </lineage>
</organism>
<feature type="compositionally biased region" description="Basic and acidic residues" evidence="5">
    <location>
        <begin position="723"/>
        <end position="751"/>
    </location>
</feature>
<comment type="similarity">
    <text evidence="3">Belongs to the TRAFAC class myosin-kinesin ATPase superfamily. Kinesin family.</text>
</comment>
<feature type="region of interest" description="Disordered" evidence="5">
    <location>
        <begin position="863"/>
        <end position="899"/>
    </location>
</feature>
<feature type="region of interest" description="Disordered" evidence="5">
    <location>
        <begin position="722"/>
        <end position="755"/>
    </location>
</feature>
<dbReference type="GO" id="GO:0007018">
    <property type="term" value="P:microtubule-based movement"/>
    <property type="evidence" value="ECO:0007669"/>
    <property type="project" value="InterPro"/>
</dbReference>
<keyword evidence="1 3" id="KW-0547">Nucleotide-binding</keyword>
<feature type="region of interest" description="Disordered" evidence="5">
    <location>
        <begin position="1035"/>
        <end position="1070"/>
    </location>
</feature>
<comment type="caution">
    <text evidence="7">The sequence shown here is derived from an EMBL/GenBank/DDBJ whole genome shotgun (WGS) entry which is preliminary data.</text>
</comment>
<protein>
    <recommendedName>
        <fullName evidence="6">Kinesin motor domain-containing protein</fullName>
    </recommendedName>
</protein>
<dbReference type="PANTHER" id="PTHR47972">
    <property type="entry name" value="KINESIN-LIKE PROTEIN KLP-3"/>
    <property type="match status" value="1"/>
</dbReference>
<reference evidence="8" key="1">
    <citation type="journal article" date="2023" name="Commun. Biol.">
        <title>Genome analysis of Parmales, the sister group of diatoms, reveals the evolutionary specialization of diatoms from phago-mixotrophs to photoautotrophs.</title>
        <authorList>
            <person name="Ban H."/>
            <person name="Sato S."/>
            <person name="Yoshikawa S."/>
            <person name="Yamada K."/>
            <person name="Nakamura Y."/>
            <person name="Ichinomiya M."/>
            <person name="Sato N."/>
            <person name="Blanc-Mathieu R."/>
            <person name="Endo H."/>
            <person name="Kuwata A."/>
            <person name="Ogata H."/>
        </authorList>
    </citation>
    <scope>NUCLEOTIDE SEQUENCE [LARGE SCALE GENOMIC DNA]</scope>
    <source>
        <strain evidence="8">NIES 3700</strain>
    </source>
</reference>
<feature type="compositionally biased region" description="Polar residues" evidence="5">
    <location>
        <begin position="458"/>
        <end position="468"/>
    </location>
</feature>
<feature type="compositionally biased region" description="Polar residues" evidence="5">
    <location>
        <begin position="917"/>
        <end position="942"/>
    </location>
</feature>
<proteinExistence type="inferred from homology"/>
<keyword evidence="8" id="KW-1185">Reference proteome</keyword>
<dbReference type="Proteomes" id="UP001165122">
    <property type="component" value="Unassembled WGS sequence"/>
</dbReference>
<dbReference type="PRINTS" id="PR00380">
    <property type="entry name" value="KINESINHEAVY"/>
</dbReference>
<sequence length="2052" mass="230111">MVNPHKNAVTAPSTSMSILNRRQDENITPTPPLENKTSFIPTPLASAYVTKVTDDFKSTKADHARAGREVVEQHKSVTEYYVNLIKSTKLKAVRVIDAHKLEIYKAKTDYDDLKTKTEIEIAELKEEILQRQSDISNLEAKYVGTKFVDAVEKHNLTDEIHSNKEKLAGEKFQHAVDHKHDEKAIQEKDDKIQEKDGKIGELEEEVEAFKLKVDVLKQQLEERCVKMNEMTSNFTGELKSQEMTLAEKETMLSTLGDKLLSSSNTIFEKEEILRKMGVDLDTKDKTLEEKEEMLSQFGRKMQDQEFTVEEKQKMIEEQKHEISHLAGEKTSLSQSLSQKETQLAALNDKIENDEETKRATEESFNSSIDELKSTLEKEERTKEKLRQEFEDAKQEGNRTVEELEKLKIKLSDAEAQASSTATTVTILESQVATFQDSQSEMEAKLQAAEHELEDAQEANEQSEAAKTAQKNLSILQMSAIEKAEEESAERARQLDEASNKMEELKMQVTQCKSSAQTAEEKAKLLNDIQKQMEETRSYKSDVEAKLKVSEFRADEMRDKFEKRLGKAEEAVEEAKTRAEELKRELEEARQRGEDLQALKVKLEAAELQREETERNSTTLATQLETVSLKEADTEKAKADAEENIRNLEQYVNDLQKSHEEGSESLNEAQQMLNTAKSKAAVLEAKLKGFEAKNAADQVMFAKLQQELSEQEENHRVALSLAEDQDKRSLEALRTSREDDMKKASETRKALEDEATGLSEKLSDLSREFLENENQGIVARKAFEKKVKGLIKEVKESKGKAASLSEELEMHAQKAHENVKQLQEELTKAKKQLKDTEVSKGKVESRLKQVEWLRSEEMKKYGFSGRTVKKKKGKAASTVPAREPVARNANTGGGGGNLSRELNTLKVENAKLKKELQSAKQNWSALKARTPSTQHTRMPSTKLSAPPLFAPTPQEKKEAVNEAKREYQKAKEELKAVDGERKSVKDGIKKWLAGFEEENGHTATSEDKEEIMDKYKLLKELEGKVKELKEVEKGLKGRVKELKEKEEEPSEAPPENGGGGGGAEFDQEGADLVKAGAEAAKAFTAKINLFKKENEELKEKIEAAIVEAAEKEVELLAQVQEKEKEVGKAEKEKEDLKEKLEDIKKNGDAMLKSDAELAEKKANQYKEEMLAAKTLARKAETGLEELKERAEGAEGKLKVLRKKQPKSGSEEVNELRKKVQELEKKVIVKGKASIAGWEKLAEVEEECEKKLDEVREEGVKEGEERAAMKLTMAASQVKTIKNELEYAKEKVEKLTEKGEGLKEKLGAAQRQAVEAESELNELRKKIAEEAAEVGVIKEQHTPRGGGGGKGKKAEKGDDMNKKLPEVKFHDPALKEDKVEGVMEEIKAAIKDGTKLWKKGKKKECFGVYKKCCEAVVQKLGKSPPQCKRLYASLSAGKKQQQSAGAVTLRKALDAFVNEQIVALAKPVEDINIESGGEGGEGEGEGLGDELGGVEETQKDKHSKHATPTAPNAKADPKLQQKVKKLEDQVKKDKREIERLKEKLAKADQGAKDEAGNANNEKASKRMAEIMEKKFNKKLEEEKKKSEGAVKGLERKLKKAEEEGKKNLEELERARKELKDMSSKAGNLAGMQKELDELRGVAGEVDELRKGKEENKKAIEKLNADYGEEKALRKKYWNMMEDMKGKIRVYARCRPFNKLEKEQDSEQCVRFIDDTSLELNAGARGLRDFTYDGVFSPSETQAEVYEDTSHLITSAIDGYNVCLFAYGQTGSGKTWTMTGDIKSEENQGITPRAMKQLFAEIKELSDKGTAEVNVSSYFVELYNDQLVDLYYKLDHKSNEKPPKLEIKLDAKKSVVIKNCVVKEAGNFEELNNLFDRGNRKRHVGATRMNAGSSRSHSIFSILIESKDLNTGQVSLGKLTLVDLAGSERADKTGATGERLHEATSINTSLSALGDVISALCRNDKFIPYRNNKLTQVMQDSLGGNAKTLMFVNISPADYNASETMSALEYASRVKQIKNTATKAQEGEEVARLNDIIKRLKSGEEVDDDEIAKIE</sequence>
<feature type="compositionally biased region" description="Polar residues" evidence="5">
    <location>
        <begin position="10"/>
        <end position="20"/>
    </location>
</feature>
<dbReference type="PROSITE" id="PS50067">
    <property type="entry name" value="KINESIN_MOTOR_2"/>
    <property type="match status" value="1"/>
</dbReference>
<evidence type="ECO:0000256" key="1">
    <source>
        <dbReference type="ARBA" id="ARBA00022741"/>
    </source>
</evidence>
<feature type="coiled-coil region" evidence="4">
    <location>
        <begin position="107"/>
        <end position="141"/>
    </location>
</feature>
<feature type="region of interest" description="Disordered" evidence="5">
    <location>
        <begin position="1578"/>
        <end position="1601"/>
    </location>
</feature>
<dbReference type="GO" id="GO:0005524">
    <property type="term" value="F:ATP binding"/>
    <property type="evidence" value="ECO:0007669"/>
    <property type="project" value="UniProtKB-UniRule"/>
</dbReference>
<feature type="region of interest" description="Disordered" evidence="5">
    <location>
        <begin position="1470"/>
        <end position="1562"/>
    </location>
</feature>
<feature type="binding site" evidence="3">
    <location>
        <begin position="1765"/>
        <end position="1772"/>
    </location>
    <ligand>
        <name>ATP</name>
        <dbReference type="ChEBI" id="CHEBI:30616"/>
    </ligand>
</feature>
<gene>
    <name evidence="7" type="ORF">TrLO_g10873</name>
</gene>
<dbReference type="GO" id="GO:0003777">
    <property type="term" value="F:microtubule motor activity"/>
    <property type="evidence" value="ECO:0007669"/>
    <property type="project" value="InterPro"/>
</dbReference>
<feature type="compositionally biased region" description="Basic and acidic residues" evidence="5">
    <location>
        <begin position="1035"/>
        <end position="1045"/>
    </location>
</feature>
<dbReference type="GO" id="GO:0008017">
    <property type="term" value="F:microtubule binding"/>
    <property type="evidence" value="ECO:0007669"/>
    <property type="project" value="InterPro"/>
</dbReference>
<feature type="compositionally biased region" description="Basic and acidic residues" evidence="5">
    <location>
        <begin position="1513"/>
        <end position="1553"/>
    </location>
</feature>
<evidence type="ECO:0000259" key="6">
    <source>
        <dbReference type="PROSITE" id="PS50067"/>
    </source>
</evidence>
<feature type="region of interest" description="Disordered" evidence="5">
    <location>
        <begin position="1"/>
        <end position="36"/>
    </location>
</feature>
<name>A0A9W6ZV52_9STRA</name>
<feature type="coiled-coil region" evidence="4">
    <location>
        <begin position="1079"/>
        <end position="1202"/>
    </location>
</feature>
<evidence type="ECO:0000256" key="2">
    <source>
        <dbReference type="ARBA" id="ARBA00022840"/>
    </source>
</evidence>
<evidence type="ECO:0000256" key="3">
    <source>
        <dbReference type="PROSITE-ProRule" id="PRU00283"/>
    </source>
</evidence>
<accession>A0A9W6ZV52</accession>
<evidence type="ECO:0000256" key="4">
    <source>
        <dbReference type="SAM" id="Coils"/>
    </source>
</evidence>
<feature type="region of interest" description="Disordered" evidence="5">
    <location>
        <begin position="349"/>
        <end position="380"/>
    </location>
</feature>
<feature type="compositionally biased region" description="Basic and acidic residues" evidence="5">
    <location>
        <begin position="1350"/>
        <end position="1368"/>
    </location>
</feature>
<feature type="domain" description="Kinesin motor" evidence="6">
    <location>
        <begin position="1684"/>
        <end position="2014"/>
    </location>
</feature>
<evidence type="ECO:0000313" key="8">
    <source>
        <dbReference type="Proteomes" id="UP001165122"/>
    </source>
</evidence>
<keyword evidence="2 3" id="KW-0067">ATP-binding</keyword>
<dbReference type="EMBL" id="BRXW01000454">
    <property type="protein sequence ID" value="GMH56500.1"/>
    <property type="molecule type" value="Genomic_DNA"/>
</dbReference>
<keyword evidence="3" id="KW-0505">Motor protein</keyword>
<dbReference type="InterPro" id="IPR001752">
    <property type="entry name" value="Kinesin_motor_dom"/>
</dbReference>
<feature type="region of interest" description="Disordered" evidence="5">
    <location>
        <begin position="1332"/>
        <end position="1368"/>
    </location>
</feature>
<dbReference type="Gene3D" id="3.40.850.10">
    <property type="entry name" value="Kinesin motor domain"/>
    <property type="match status" value="1"/>
</dbReference>
<dbReference type="InterPro" id="IPR027417">
    <property type="entry name" value="P-loop_NTPase"/>
</dbReference>
<dbReference type="SUPFAM" id="SSF52540">
    <property type="entry name" value="P-loop containing nucleoside triphosphate hydrolases"/>
    <property type="match status" value="1"/>
</dbReference>
<feature type="region of interest" description="Disordered" evidence="5">
    <location>
        <begin position="449"/>
        <end position="468"/>
    </location>
</feature>
<dbReference type="InterPro" id="IPR027640">
    <property type="entry name" value="Kinesin-like_fam"/>
</dbReference>
<dbReference type="Pfam" id="PF00225">
    <property type="entry name" value="Kinesin"/>
    <property type="match status" value="1"/>
</dbReference>
<feature type="compositionally biased region" description="Basic and acidic residues" evidence="5">
    <location>
        <begin position="369"/>
        <end position="380"/>
    </location>
</feature>
<evidence type="ECO:0000313" key="7">
    <source>
        <dbReference type="EMBL" id="GMH56500.1"/>
    </source>
</evidence>
<dbReference type="InterPro" id="IPR019821">
    <property type="entry name" value="Kinesin_motor_CS"/>
</dbReference>
<dbReference type="OrthoDB" id="3176171at2759"/>
<dbReference type="InterPro" id="IPR036961">
    <property type="entry name" value="Kinesin_motor_dom_sf"/>
</dbReference>
<dbReference type="PROSITE" id="PS00411">
    <property type="entry name" value="KINESIN_MOTOR_1"/>
    <property type="match status" value="1"/>
</dbReference>
<dbReference type="SMART" id="SM00129">
    <property type="entry name" value="KISc"/>
    <property type="match status" value="1"/>
</dbReference>
<feature type="region of interest" description="Disordered" evidence="5">
    <location>
        <begin position="915"/>
        <end position="957"/>
    </location>
</feature>
<dbReference type="PANTHER" id="PTHR47972:SF16">
    <property type="entry name" value="KINESIN-LIKE PROTEIN"/>
    <property type="match status" value="1"/>
</dbReference>
<evidence type="ECO:0000256" key="5">
    <source>
        <dbReference type="SAM" id="MobiDB-lite"/>
    </source>
</evidence>
<keyword evidence="4" id="KW-0175">Coiled coil</keyword>
<feature type="coiled-coil region" evidence="4">
    <location>
        <begin position="185"/>
        <end position="219"/>
    </location>
</feature>